<evidence type="ECO:0000259" key="1">
    <source>
        <dbReference type="Pfam" id="PF06114"/>
    </source>
</evidence>
<dbReference type="AlphaFoldDB" id="A0A175RH61"/>
<dbReference type="Pfam" id="PF06114">
    <property type="entry name" value="Peptidase_M78"/>
    <property type="match status" value="1"/>
</dbReference>
<dbReference type="PATRIC" id="fig|33881.3.peg.632"/>
<evidence type="ECO:0000313" key="2">
    <source>
        <dbReference type="EMBL" id="KTR02042.1"/>
    </source>
</evidence>
<comment type="caution">
    <text evidence="2">The sequence shown here is derived from an EMBL/GenBank/DDBJ whole genome shotgun (WGS) entry which is preliminary data.</text>
</comment>
<dbReference type="InterPro" id="IPR010359">
    <property type="entry name" value="IrrE_HExxH"/>
</dbReference>
<name>A0A175RH61_9MICO</name>
<protein>
    <recommendedName>
        <fullName evidence="1">IrrE N-terminal-like domain-containing protein</fullName>
    </recommendedName>
</protein>
<dbReference type="RefSeq" id="WP_058727230.1">
    <property type="nucleotide sequence ID" value="NZ_LDQC01000168.1"/>
</dbReference>
<feature type="domain" description="IrrE N-terminal-like" evidence="1">
    <location>
        <begin position="11"/>
        <end position="108"/>
    </location>
</feature>
<organism evidence="2 3">
    <name type="scientific">Curtobacterium luteum</name>
    <dbReference type="NCBI Taxonomy" id="33881"/>
    <lineage>
        <taxon>Bacteria</taxon>
        <taxon>Bacillati</taxon>
        <taxon>Actinomycetota</taxon>
        <taxon>Actinomycetes</taxon>
        <taxon>Micrococcales</taxon>
        <taxon>Microbacteriaceae</taxon>
        <taxon>Curtobacterium</taxon>
    </lineage>
</organism>
<gene>
    <name evidence="2" type="ORF">NS184_17005</name>
</gene>
<dbReference type="OrthoDB" id="9793864at2"/>
<sequence length="131" mass="14482">MVGYYDPYEHADALGIEVIHRKLRTANGFWYPDHSLIVIRQGMRAVHDKSALAHELAHATLGHRDSTPKHEKTADRLAAGRLINAGEALAVCQWTDDPAKIAAELGVSQRLWSVWFSTYGEQLGHLGEGVA</sequence>
<accession>A0A175RH61</accession>
<evidence type="ECO:0000313" key="3">
    <source>
        <dbReference type="Proteomes" id="UP000078252"/>
    </source>
</evidence>
<proteinExistence type="predicted"/>
<dbReference type="Proteomes" id="UP000078252">
    <property type="component" value="Unassembled WGS sequence"/>
</dbReference>
<dbReference type="EMBL" id="LDQC01000168">
    <property type="protein sequence ID" value="KTR02042.1"/>
    <property type="molecule type" value="Genomic_DNA"/>
</dbReference>
<reference evidence="2 3" key="1">
    <citation type="journal article" date="2016" name="Front. Microbiol.">
        <title>Genomic Resource of Rice Seed Associated Bacteria.</title>
        <authorList>
            <person name="Midha S."/>
            <person name="Bansal K."/>
            <person name="Sharma S."/>
            <person name="Kumar N."/>
            <person name="Patil P.P."/>
            <person name="Chaudhry V."/>
            <person name="Patil P.B."/>
        </authorList>
    </citation>
    <scope>NUCLEOTIDE SEQUENCE [LARGE SCALE GENOMIC DNA]</scope>
    <source>
        <strain evidence="2 3">NS184</strain>
    </source>
</reference>
<dbReference type="Gene3D" id="1.10.10.2910">
    <property type="match status" value="1"/>
</dbReference>